<keyword evidence="2" id="KW-1185">Reference proteome</keyword>
<sequence length="249" mass="28280">MDDNRRTLQQATELHSFLSLPAFSHWAKPEFKKLLDAVLHAYAGNLPPLAKLHSCVFTGNIDWVTGKYLVTREIKVLTPLLRELISDHRPQDSQRISTTIEELDAFLWLTLFLRRFIPGRSDRVLTLKTAYLELVVDPKPPKCPPGHAIHRPLGSDVDLDERVGIEHEDDPMVQQAERIAGPLASLHDALIDAEDERDENEALEQLKDRSAVSHRNLVRPGFDFDDESTDTIENTMGLFGYNSRSRPSK</sequence>
<evidence type="ECO:0000313" key="1">
    <source>
        <dbReference type="EMBL" id="RLL93176.1"/>
    </source>
</evidence>
<proteinExistence type="predicted"/>
<name>A0A421CTK2_9EURO</name>
<dbReference type="AlphaFoldDB" id="A0A421CTK2"/>
<accession>A0A421CTK2</accession>
<dbReference type="STRING" id="1245748.A0A421CTK2"/>
<protein>
    <submittedName>
        <fullName evidence="1">Uncharacterized protein</fullName>
    </submittedName>
</protein>
<organism evidence="1 2">
    <name type="scientific">Aspergillus turcosus</name>
    <dbReference type="NCBI Taxonomy" id="1245748"/>
    <lineage>
        <taxon>Eukaryota</taxon>
        <taxon>Fungi</taxon>
        <taxon>Dikarya</taxon>
        <taxon>Ascomycota</taxon>
        <taxon>Pezizomycotina</taxon>
        <taxon>Eurotiomycetes</taxon>
        <taxon>Eurotiomycetidae</taxon>
        <taxon>Eurotiales</taxon>
        <taxon>Aspergillaceae</taxon>
        <taxon>Aspergillus</taxon>
        <taxon>Aspergillus subgen. Fumigati</taxon>
    </lineage>
</organism>
<comment type="caution">
    <text evidence="1">The sequence shown here is derived from an EMBL/GenBank/DDBJ whole genome shotgun (WGS) entry which is preliminary data.</text>
</comment>
<gene>
    <name evidence="1" type="ORF">CFD26_101902</name>
</gene>
<dbReference type="Proteomes" id="UP000215289">
    <property type="component" value="Unassembled WGS sequence"/>
</dbReference>
<reference evidence="1 2" key="1">
    <citation type="submission" date="2018-08" db="EMBL/GenBank/DDBJ databases">
        <title>Draft genome sequences of two Aspergillus turcosus clinical strains isolated from bronchoalveolar lavage fluid: one azole-susceptible and the other azole-resistant.</title>
        <authorList>
            <person name="Parent-Michaud M."/>
            <person name="Dufresne P.J."/>
            <person name="Fournier E."/>
            <person name="Martineau C."/>
            <person name="Moreira S."/>
            <person name="Perkins V."/>
            <person name="De Repentigny L."/>
            <person name="Dufresne S.F."/>
        </authorList>
    </citation>
    <scope>NUCLEOTIDE SEQUENCE [LARGE SCALE GENOMIC DNA]</scope>
    <source>
        <strain evidence="1">HMR AF 1038</strain>
    </source>
</reference>
<dbReference type="OrthoDB" id="5422596at2759"/>
<dbReference type="EMBL" id="NIDN02000377">
    <property type="protein sequence ID" value="RLL93176.1"/>
    <property type="molecule type" value="Genomic_DNA"/>
</dbReference>
<evidence type="ECO:0000313" key="2">
    <source>
        <dbReference type="Proteomes" id="UP000215289"/>
    </source>
</evidence>